<dbReference type="PROSITE" id="PS51257">
    <property type="entry name" value="PROKAR_LIPOPROTEIN"/>
    <property type="match status" value="1"/>
</dbReference>
<keyword evidence="2" id="KW-1185">Reference proteome</keyword>
<protein>
    <submittedName>
        <fullName evidence="1">Lipocalin-like domain-containing protein</fullName>
    </submittedName>
</protein>
<dbReference type="EMBL" id="CP095061">
    <property type="protein sequence ID" value="UOQ68404.1"/>
    <property type="molecule type" value="Genomic_DNA"/>
</dbReference>
<dbReference type="RefSeq" id="WP_245125509.1">
    <property type="nucleotide sequence ID" value="NZ_CP095061.1"/>
</dbReference>
<name>A0ABY4GCW5_9BACT</name>
<sequence>MKLNSYLLAISIFLISCRENKELKPADHSLVGTWQLVKATTIEKGDTSVIDFTSNQSFIKIINNTHFAFLQHDLQKGKDSAVFVSGGGRYSLHNDKYTEQLDYCTARKWEGNTFSFTVAFKGDTLIQQGQEQVEQAGVNRVMVEKYVRVK</sequence>
<reference evidence="1" key="1">
    <citation type="submission" date="2022-04" db="EMBL/GenBank/DDBJ databases">
        <title>Hymenobacter sp. isolated from the air.</title>
        <authorList>
            <person name="Won M."/>
            <person name="Lee C.-M."/>
            <person name="Woen H.-Y."/>
            <person name="Kwon S.-W."/>
        </authorList>
    </citation>
    <scope>NUCLEOTIDE SEQUENCE</scope>
    <source>
        <strain evidence="1">5420S-77</strain>
    </source>
</reference>
<proteinExistence type="predicted"/>
<evidence type="ECO:0000313" key="1">
    <source>
        <dbReference type="EMBL" id="UOQ68404.1"/>
    </source>
</evidence>
<evidence type="ECO:0000313" key="2">
    <source>
        <dbReference type="Proteomes" id="UP000830401"/>
    </source>
</evidence>
<dbReference type="Proteomes" id="UP000830401">
    <property type="component" value="Chromosome"/>
</dbReference>
<organism evidence="1 2">
    <name type="scientific">Hymenobacter volaticus</name>
    <dbReference type="NCBI Taxonomy" id="2932254"/>
    <lineage>
        <taxon>Bacteria</taxon>
        <taxon>Pseudomonadati</taxon>
        <taxon>Bacteroidota</taxon>
        <taxon>Cytophagia</taxon>
        <taxon>Cytophagales</taxon>
        <taxon>Hymenobacteraceae</taxon>
        <taxon>Hymenobacter</taxon>
    </lineage>
</organism>
<accession>A0ABY4GCW5</accession>
<gene>
    <name evidence="1" type="ORF">MUN86_11470</name>
</gene>
<dbReference type="Gene3D" id="2.40.128.490">
    <property type="entry name" value="Uncharacterised protein PF14869, DUF4488"/>
    <property type="match status" value="1"/>
</dbReference>